<evidence type="ECO:0000313" key="7">
    <source>
        <dbReference type="Proteomes" id="UP000554837"/>
    </source>
</evidence>
<keyword evidence="6" id="KW-0378">Hydrolase</keyword>
<dbReference type="Proteomes" id="UP000554837">
    <property type="component" value="Unassembled WGS sequence"/>
</dbReference>
<evidence type="ECO:0000313" key="6">
    <source>
        <dbReference type="EMBL" id="MBB5203000.1"/>
    </source>
</evidence>
<accession>A0A840S352</accession>
<dbReference type="EMBL" id="JACHHO010000001">
    <property type="protein sequence ID" value="MBB5203000.1"/>
    <property type="molecule type" value="Genomic_DNA"/>
</dbReference>
<evidence type="ECO:0000256" key="3">
    <source>
        <dbReference type="ARBA" id="ARBA00022989"/>
    </source>
</evidence>
<dbReference type="AlphaFoldDB" id="A0A840S352"/>
<feature type="transmembrane region" description="Helical" evidence="5">
    <location>
        <begin position="133"/>
        <end position="149"/>
    </location>
</feature>
<proteinExistence type="predicted"/>
<keyword evidence="7" id="KW-1185">Reference proteome</keyword>
<dbReference type="SUPFAM" id="SSF144091">
    <property type="entry name" value="Rhomboid-like"/>
    <property type="match status" value="1"/>
</dbReference>
<organism evidence="6 7">
    <name type="scientific">Inhella inkyongensis</name>
    <dbReference type="NCBI Taxonomy" id="392593"/>
    <lineage>
        <taxon>Bacteria</taxon>
        <taxon>Pseudomonadati</taxon>
        <taxon>Pseudomonadota</taxon>
        <taxon>Betaproteobacteria</taxon>
        <taxon>Burkholderiales</taxon>
        <taxon>Sphaerotilaceae</taxon>
        <taxon>Inhella</taxon>
    </lineage>
</organism>
<dbReference type="GO" id="GO:0008233">
    <property type="term" value="F:peptidase activity"/>
    <property type="evidence" value="ECO:0007669"/>
    <property type="project" value="UniProtKB-KW"/>
</dbReference>
<dbReference type="OrthoDB" id="9152313at2"/>
<dbReference type="Gene3D" id="1.20.1540.10">
    <property type="entry name" value="Rhomboid-like"/>
    <property type="match status" value="1"/>
</dbReference>
<dbReference type="RefSeq" id="WP_138857912.1">
    <property type="nucleotide sequence ID" value="NZ_CP040709.1"/>
</dbReference>
<keyword evidence="6" id="KW-0645">Protease</keyword>
<comment type="caution">
    <text evidence="6">The sequence shown here is derived from an EMBL/GenBank/DDBJ whole genome shotgun (WGS) entry which is preliminary data.</text>
</comment>
<evidence type="ECO:0000256" key="5">
    <source>
        <dbReference type="SAM" id="Phobius"/>
    </source>
</evidence>
<protein>
    <submittedName>
        <fullName evidence="6">Membrane associated rhomboid family serine protease</fullName>
    </submittedName>
</protein>
<feature type="transmembrane region" description="Helical" evidence="5">
    <location>
        <begin position="169"/>
        <end position="190"/>
    </location>
</feature>
<evidence type="ECO:0000256" key="4">
    <source>
        <dbReference type="ARBA" id="ARBA00023136"/>
    </source>
</evidence>
<dbReference type="GO" id="GO:0006508">
    <property type="term" value="P:proteolysis"/>
    <property type="evidence" value="ECO:0007669"/>
    <property type="project" value="UniProtKB-KW"/>
</dbReference>
<gene>
    <name evidence="6" type="ORF">HNQ51_000293</name>
</gene>
<reference evidence="6 7" key="1">
    <citation type="submission" date="2020-08" db="EMBL/GenBank/DDBJ databases">
        <title>Genomic Encyclopedia of Type Strains, Phase IV (KMG-IV): sequencing the most valuable type-strain genomes for metagenomic binning, comparative biology and taxonomic classification.</title>
        <authorList>
            <person name="Goeker M."/>
        </authorList>
    </citation>
    <scope>NUCLEOTIDE SEQUENCE [LARGE SCALE GENOMIC DNA]</scope>
    <source>
        <strain evidence="6 7">DSM 23958</strain>
    </source>
</reference>
<name>A0A840S352_9BURK</name>
<dbReference type="GO" id="GO:0016020">
    <property type="term" value="C:membrane"/>
    <property type="evidence" value="ECO:0007669"/>
    <property type="project" value="UniProtKB-SubCell"/>
</dbReference>
<keyword evidence="2 5" id="KW-0812">Transmembrane</keyword>
<comment type="subcellular location">
    <subcellularLocation>
        <location evidence="1">Membrane</location>
        <topology evidence="1">Multi-pass membrane protein</topology>
    </subcellularLocation>
</comment>
<keyword evidence="4 5" id="KW-0472">Membrane</keyword>
<evidence type="ECO:0000256" key="1">
    <source>
        <dbReference type="ARBA" id="ARBA00004141"/>
    </source>
</evidence>
<evidence type="ECO:0000256" key="2">
    <source>
        <dbReference type="ARBA" id="ARBA00022692"/>
    </source>
</evidence>
<dbReference type="InterPro" id="IPR035952">
    <property type="entry name" value="Rhomboid-like_sf"/>
</dbReference>
<keyword evidence="3 5" id="KW-1133">Transmembrane helix</keyword>
<sequence length="195" mass="20762">MARGLPVGLNWALALVVLALAALAGLGLEVPRWQWQAHTLWQEPWRLWTCALVHGSPLHAGANALGALLLAWLGWRARLKARDLCALGLAWPLMHALLALRADLPAYFGASGLLHGAATLVGLGLLRGNAHERRIGWAFLAVLALKLLAEQPWGPALRYEPLWGGMATVPLAHALGAAVALGVAGLFSALHRHQG</sequence>
<feature type="transmembrane region" description="Helical" evidence="5">
    <location>
        <begin position="106"/>
        <end position="126"/>
    </location>
</feature>